<keyword evidence="6 8" id="KW-1133">Transmembrane helix</keyword>
<dbReference type="AlphaFoldDB" id="A0A1F5E4V5"/>
<dbReference type="PANTHER" id="PTHR33908">
    <property type="entry name" value="MANNOSYLTRANSFERASE YKCB-RELATED"/>
    <property type="match status" value="1"/>
</dbReference>
<reference evidence="9 10" key="1">
    <citation type="journal article" date="2016" name="Nat. Commun.">
        <title>Thousands of microbial genomes shed light on interconnected biogeochemical processes in an aquifer system.</title>
        <authorList>
            <person name="Anantharaman K."/>
            <person name="Brown C.T."/>
            <person name="Hug L.A."/>
            <person name="Sharon I."/>
            <person name="Castelle C.J."/>
            <person name="Probst A.J."/>
            <person name="Thomas B.C."/>
            <person name="Singh A."/>
            <person name="Wilkins M.J."/>
            <person name="Karaoz U."/>
            <person name="Brodie E.L."/>
            <person name="Williams K.H."/>
            <person name="Hubbard S.S."/>
            <person name="Banfield J.F."/>
        </authorList>
    </citation>
    <scope>NUCLEOTIDE SEQUENCE [LARGE SCALE GENOMIC DNA]</scope>
</reference>
<sequence length="504" mass="57908">MAYPKSLTPKSLIGLFDQPLSWIIIVVLTLVFLRLPTLFEPHRYADEEIYLVLGQALRRGLVFYRDIHDNKPPLIYLLAALANGSVAYFRLILLAWNAVNVFLFNLLVKSIMPKNKTWPVGLITFLFAVLTSLPLTEGNIVNGEIFMIMPATLGAYLLWRYRLKRPPLVFLLAGFSFSLAFLFKVPIIFDLIGIGIFLAFGTAKTFKEKIGFFTSPGFCLLILGFITPILISIVYYYLQGAAQPYVKAALLQNVGYLSSWENKQTNPLLNLIYSGLFQRTSILLALTLVLLLIQKRLRRSVLFVSLWFVFSLFGALLSGRPYPHYLIEVIPSLVLAIGLFISKGIKDKLALLMILIMLPISVWYYHFWYYKSWPYYQNFGSYILGQKDKEQYYGFFDGVNRNYKVAGYVINHSHPNEKIFVWGTEPAIYALTNRLPVGRYPVAYHIADFNAWEETMRALNKEKPSLIVKMLNETKAFPQLDALLASYYLPVETINEAFIYRRLY</sequence>
<proteinExistence type="predicted"/>
<dbReference type="GO" id="GO:0016763">
    <property type="term" value="F:pentosyltransferase activity"/>
    <property type="evidence" value="ECO:0007669"/>
    <property type="project" value="TreeGrafter"/>
</dbReference>
<evidence type="ECO:0000256" key="2">
    <source>
        <dbReference type="ARBA" id="ARBA00022475"/>
    </source>
</evidence>
<feature type="transmembrane region" description="Helical" evidence="8">
    <location>
        <begin position="218"/>
        <end position="238"/>
    </location>
</feature>
<accession>A0A1F5E4V5</accession>
<dbReference type="STRING" id="1797457.A2160_03820"/>
<keyword evidence="3" id="KW-0328">Glycosyltransferase</keyword>
<comment type="caution">
    <text evidence="9">The sequence shown here is derived from an EMBL/GenBank/DDBJ whole genome shotgun (WGS) entry which is preliminary data.</text>
</comment>
<dbReference type="Proteomes" id="UP000177006">
    <property type="component" value="Unassembled WGS sequence"/>
</dbReference>
<keyword evidence="7 8" id="KW-0472">Membrane</keyword>
<feature type="transmembrane region" description="Helical" evidence="8">
    <location>
        <begin position="117"/>
        <end position="135"/>
    </location>
</feature>
<evidence type="ECO:0000256" key="7">
    <source>
        <dbReference type="ARBA" id="ARBA00023136"/>
    </source>
</evidence>
<feature type="transmembrane region" description="Helical" evidence="8">
    <location>
        <begin position="87"/>
        <end position="108"/>
    </location>
</feature>
<organism evidence="9 10">
    <name type="scientific">Candidatus Beckwithbacteria bacterium RBG_13_42_9</name>
    <dbReference type="NCBI Taxonomy" id="1797457"/>
    <lineage>
        <taxon>Bacteria</taxon>
        <taxon>Candidatus Beckwithiibacteriota</taxon>
    </lineage>
</organism>
<keyword evidence="4" id="KW-0808">Transferase</keyword>
<evidence type="ECO:0000256" key="6">
    <source>
        <dbReference type="ARBA" id="ARBA00022989"/>
    </source>
</evidence>
<name>A0A1F5E4V5_9BACT</name>
<evidence type="ECO:0000256" key="3">
    <source>
        <dbReference type="ARBA" id="ARBA00022676"/>
    </source>
</evidence>
<feature type="transmembrane region" description="Helical" evidence="8">
    <location>
        <begin position="349"/>
        <end position="368"/>
    </location>
</feature>
<keyword evidence="2" id="KW-1003">Cell membrane</keyword>
<feature type="transmembrane region" description="Helical" evidence="8">
    <location>
        <begin position="189"/>
        <end position="206"/>
    </location>
</feature>
<gene>
    <name evidence="9" type="ORF">A2160_03820</name>
</gene>
<comment type="subcellular location">
    <subcellularLocation>
        <location evidence="1">Cell membrane</location>
        <topology evidence="1">Multi-pass membrane protein</topology>
    </subcellularLocation>
</comment>
<feature type="transmembrane region" description="Helical" evidence="8">
    <location>
        <begin position="141"/>
        <end position="159"/>
    </location>
</feature>
<evidence type="ECO:0000313" key="9">
    <source>
        <dbReference type="EMBL" id="OGD62350.1"/>
    </source>
</evidence>
<evidence type="ECO:0008006" key="11">
    <source>
        <dbReference type="Google" id="ProtNLM"/>
    </source>
</evidence>
<dbReference type="GO" id="GO:0009103">
    <property type="term" value="P:lipopolysaccharide biosynthetic process"/>
    <property type="evidence" value="ECO:0007669"/>
    <property type="project" value="UniProtKB-ARBA"/>
</dbReference>
<dbReference type="EMBL" id="MEZK01000022">
    <property type="protein sequence ID" value="OGD62350.1"/>
    <property type="molecule type" value="Genomic_DNA"/>
</dbReference>
<dbReference type="PANTHER" id="PTHR33908:SF11">
    <property type="entry name" value="MEMBRANE PROTEIN"/>
    <property type="match status" value="1"/>
</dbReference>
<feature type="transmembrane region" description="Helical" evidence="8">
    <location>
        <begin position="20"/>
        <end position="37"/>
    </location>
</feature>
<feature type="transmembrane region" description="Helical" evidence="8">
    <location>
        <begin position="325"/>
        <end position="342"/>
    </location>
</feature>
<dbReference type="GO" id="GO:0005886">
    <property type="term" value="C:plasma membrane"/>
    <property type="evidence" value="ECO:0007669"/>
    <property type="project" value="UniProtKB-SubCell"/>
</dbReference>
<evidence type="ECO:0000313" key="10">
    <source>
        <dbReference type="Proteomes" id="UP000177006"/>
    </source>
</evidence>
<evidence type="ECO:0000256" key="5">
    <source>
        <dbReference type="ARBA" id="ARBA00022692"/>
    </source>
</evidence>
<evidence type="ECO:0000256" key="1">
    <source>
        <dbReference type="ARBA" id="ARBA00004651"/>
    </source>
</evidence>
<dbReference type="InterPro" id="IPR050297">
    <property type="entry name" value="LipidA_mod_glycosyltrf_83"/>
</dbReference>
<protein>
    <recommendedName>
        <fullName evidence="11">Glycosyltransferase RgtA/B/C/D-like domain-containing protein</fullName>
    </recommendedName>
</protein>
<feature type="transmembrane region" description="Helical" evidence="8">
    <location>
        <begin position="271"/>
        <end position="293"/>
    </location>
</feature>
<feature type="transmembrane region" description="Helical" evidence="8">
    <location>
        <begin position="166"/>
        <end position="183"/>
    </location>
</feature>
<evidence type="ECO:0000256" key="4">
    <source>
        <dbReference type="ARBA" id="ARBA00022679"/>
    </source>
</evidence>
<feature type="transmembrane region" description="Helical" evidence="8">
    <location>
        <begin position="300"/>
        <end position="319"/>
    </location>
</feature>
<keyword evidence="5 8" id="KW-0812">Transmembrane</keyword>
<evidence type="ECO:0000256" key="8">
    <source>
        <dbReference type="SAM" id="Phobius"/>
    </source>
</evidence>